<dbReference type="OrthoDB" id="74183at2759"/>
<evidence type="ECO:0000313" key="3">
    <source>
        <dbReference type="EMBL" id="KAJ8426763.1"/>
    </source>
</evidence>
<dbReference type="PANTHER" id="PTHR21367:SF1">
    <property type="entry name" value="ARGINYL-TRNA--PROTEIN TRANSFERASE 1"/>
    <property type="match status" value="1"/>
</dbReference>
<dbReference type="EMBL" id="JAKOGI010001240">
    <property type="protein sequence ID" value="KAJ8426763.1"/>
    <property type="molecule type" value="Genomic_DNA"/>
</dbReference>
<dbReference type="Pfam" id="PF04376">
    <property type="entry name" value="ATE_N"/>
    <property type="match status" value="1"/>
</dbReference>
<evidence type="ECO:0000256" key="1">
    <source>
        <dbReference type="SAM" id="MobiDB-lite"/>
    </source>
</evidence>
<sequence>MELDAADGGAWRRAGGADGQPIRGRHATHRVLRRAGSQALRGIGADRGRGDLLDRGWRRSGCYLYKPEMETRCCPAYTIRLRAKDFIPSKEQLRVARRMQRCGTTSSLRQFGLRKFYSKYITAHLTSLRSTIFFVPQFSSFQICLNELSWNMWVPSYLSCWIKLLQNILLNLVFDFDDFKFDCALVLGWMT</sequence>
<dbReference type="Proteomes" id="UP001153076">
    <property type="component" value="Unassembled WGS sequence"/>
</dbReference>
<protein>
    <recommendedName>
        <fullName evidence="2">N-end aminoacyl transferase N-terminal domain-containing protein</fullName>
    </recommendedName>
</protein>
<keyword evidence="4" id="KW-1185">Reference proteome</keyword>
<organism evidence="3 4">
    <name type="scientific">Carnegiea gigantea</name>
    <dbReference type="NCBI Taxonomy" id="171969"/>
    <lineage>
        <taxon>Eukaryota</taxon>
        <taxon>Viridiplantae</taxon>
        <taxon>Streptophyta</taxon>
        <taxon>Embryophyta</taxon>
        <taxon>Tracheophyta</taxon>
        <taxon>Spermatophyta</taxon>
        <taxon>Magnoliopsida</taxon>
        <taxon>eudicotyledons</taxon>
        <taxon>Gunneridae</taxon>
        <taxon>Pentapetalae</taxon>
        <taxon>Caryophyllales</taxon>
        <taxon>Cactineae</taxon>
        <taxon>Cactaceae</taxon>
        <taxon>Cactoideae</taxon>
        <taxon>Echinocereeae</taxon>
        <taxon>Carnegiea</taxon>
    </lineage>
</organism>
<dbReference type="InterPro" id="IPR007471">
    <property type="entry name" value="N-end_Aminoacyl_Trfase_N"/>
</dbReference>
<dbReference type="PANTHER" id="PTHR21367">
    <property type="entry name" value="ARGININE-TRNA-PROTEIN TRANSFERASE 1"/>
    <property type="match status" value="1"/>
</dbReference>
<reference evidence="3" key="1">
    <citation type="submission" date="2022-04" db="EMBL/GenBank/DDBJ databases">
        <title>Carnegiea gigantea Genome sequencing and assembly v2.</title>
        <authorList>
            <person name="Copetti D."/>
            <person name="Sanderson M.J."/>
            <person name="Burquez A."/>
            <person name="Wojciechowski M.F."/>
        </authorList>
    </citation>
    <scope>NUCLEOTIDE SEQUENCE</scope>
    <source>
        <strain evidence="3">SGP5-SGP5p</strain>
        <tissue evidence="3">Aerial part</tissue>
    </source>
</reference>
<evidence type="ECO:0000313" key="4">
    <source>
        <dbReference type="Proteomes" id="UP001153076"/>
    </source>
</evidence>
<dbReference type="GO" id="GO:0004057">
    <property type="term" value="F:arginyl-tRNA--protein transferase activity"/>
    <property type="evidence" value="ECO:0007669"/>
    <property type="project" value="InterPro"/>
</dbReference>
<evidence type="ECO:0000259" key="2">
    <source>
        <dbReference type="Pfam" id="PF04376"/>
    </source>
</evidence>
<comment type="caution">
    <text evidence="3">The sequence shown here is derived from an EMBL/GenBank/DDBJ whole genome shotgun (WGS) entry which is preliminary data.</text>
</comment>
<dbReference type="AlphaFoldDB" id="A0A9Q1GV95"/>
<feature type="region of interest" description="Disordered" evidence="1">
    <location>
        <begin position="1"/>
        <end position="26"/>
    </location>
</feature>
<name>A0A9Q1GV95_9CARY</name>
<dbReference type="GO" id="GO:0005737">
    <property type="term" value="C:cytoplasm"/>
    <property type="evidence" value="ECO:0007669"/>
    <property type="project" value="TreeGrafter"/>
</dbReference>
<gene>
    <name evidence="3" type="ORF">Cgig2_010195</name>
</gene>
<accession>A0A9Q1GV95</accession>
<proteinExistence type="predicted"/>
<feature type="domain" description="N-end aminoacyl transferase N-terminal" evidence="2">
    <location>
        <begin position="51"/>
        <end position="92"/>
    </location>
</feature>
<dbReference type="InterPro" id="IPR030700">
    <property type="entry name" value="N-end_Aminoacyl_Trfase"/>
</dbReference>
<feature type="compositionally biased region" description="Low complexity" evidence="1">
    <location>
        <begin position="1"/>
        <end position="14"/>
    </location>
</feature>